<feature type="domain" description="ChsH2 rubredoxin-like zinc ribbon" evidence="2">
    <location>
        <begin position="2"/>
        <end position="32"/>
    </location>
</feature>
<sequence length="114" mass="12701">MGELRLQKCVSCYSVYFPPRPFCPACSSKEIEIITSSGKGKIHTFIISNFRSPGFDTPYSIAVVELEEGPRMLTNIVGCEQSSDVIKMEMDVEAVFEPASDEINLVKFKLTEVV</sequence>
<dbReference type="EMBL" id="WTVA01000004">
    <property type="protein sequence ID" value="MZR22674.1"/>
    <property type="molecule type" value="Genomic_DNA"/>
</dbReference>
<dbReference type="PANTHER" id="PTHR34075:SF5">
    <property type="entry name" value="BLR3430 PROTEIN"/>
    <property type="match status" value="1"/>
</dbReference>
<name>A0A845MI41_9PROT</name>
<dbReference type="AlphaFoldDB" id="A0A845MI41"/>
<dbReference type="OrthoDB" id="3182121at2"/>
<gene>
    <name evidence="3" type="ORF">GQF03_10045</name>
</gene>
<dbReference type="SUPFAM" id="SSF50249">
    <property type="entry name" value="Nucleic acid-binding proteins"/>
    <property type="match status" value="1"/>
</dbReference>
<proteinExistence type="predicted"/>
<evidence type="ECO:0000259" key="2">
    <source>
        <dbReference type="Pfam" id="PF12172"/>
    </source>
</evidence>
<evidence type="ECO:0000313" key="3">
    <source>
        <dbReference type="EMBL" id="MZR22674.1"/>
    </source>
</evidence>
<reference evidence="3 4" key="1">
    <citation type="journal article" date="2014" name="Int. J. Syst. Evol. Microbiol.">
        <title>Sneathiella chungangensis sp. nov., isolated from a marine sand, and emended description of the genus Sneathiella.</title>
        <authorList>
            <person name="Siamphan C."/>
            <person name="Kim H."/>
            <person name="Lee J.S."/>
            <person name="Kim W."/>
        </authorList>
    </citation>
    <scope>NUCLEOTIDE SEQUENCE [LARGE SCALE GENOMIC DNA]</scope>
    <source>
        <strain evidence="3 4">KCTC 32476</strain>
    </source>
</reference>
<dbReference type="Pfam" id="PF12172">
    <property type="entry name" value="zf-ChsH2"/>
    <property type="match status" value="1"/>
</dbReference>
<dbReference type="InterPro" id="IPR052513">
    <property type="entry name" value="Thioester_dehydratase-like"/>
</dbReference>
<keyword evidence="4" id="KW-1185">Reference proteome</keyword>
<feature type="domain" description="ChsH2 C-terminal OB-fold" evidence="1">
    <location>
        <begin position="36"/>
        <end position="97"/>
    </location>
</feature>
<dbReference type="InterPro" id="IPR002878">
    <property type="entry name" value="ChsH2_C"/>
</dbReference>
<dbReference type="Proteomes" id="UP000445696">
    <property type="component" value="Unassembled WGS sequence"/>
</dbReference>
<protein>
    <submittedName>
        <fullName evidence="3">DNA-binding protein</fullName>
    </submittedName>
</protein>
<accession>A0A845MI41</accession>
<evidence type="ECO:0000313" key="4">
    <source>
        <dbReference type="Proteomes" id="UP000445696"/>
    </source>
</evidence>
<keyword evidence="3" id="KW-0238">DNA-binding</keyword>
<dbReference type="GO" id="GO:0003677">
    <property type="term" value="F:DNA binding"/>
    <property type="evidence" value="ECO:0007669"/>
    <property type="project" value="UniProtKB-KW"/>
</dbReference>
<comment type="caution">
    <text evidence="3">The sequence shown here is derived from an EMBL/GenBank/DDBJ whole genome shotgun (WGS) entry which is preliminary data.</text>
</comment>
<dbReference type="InterPro" id="IPR022002">
    <property type="entry name" value="ChsH2_Znr"/>
</dbReference>
<dbReference type="PANTHER" id="PTHR34075">
    <property type="entry name" value="BLR3430 PROTEIN"/>
    <property type="match status" value="1"/>
</dbReference>
<dbReference type="Pfam" id="PF01796">
    <property type="entry name" value="OB_ChsH2_C"/>
    <property type="match status" value="1"/>
</dbReference>
<dbReference type="Gene3D" id="6.10.30.10">
    <property type="match status" value="1"/>
</dbReference>
<dbReference type="InterPro" id="IPR012340">
    <property type="entry name" value="NA-bd_OB-fold"/>
</dbReference>
<evidence type="ECO:0000259" key="1">
    <source>
        <dbReference type="Pfam" id="PF01796"/>
    </source>
</evidence>
<organism evidence="3 4">
    <name type="scientific">Sneathiella chungangensis</name>
    <dbReference type="NCBI Taxonomy" id="1418234"/>
    <lineage>
        <taxon>Bacteria</taxon>
        <taxon>Pseudomonadati</taxon>
        <taxon>Pseudomonadota</taxon>
        <taxon>Alphaproteobacteria</taxon>
        <taxon>Sneathiellales</taxon>
        <taxon>Sneathiellaceae</taxon>
        <taxon>Sneathiella</taxon>
    </lineage>
</organism>